<organism evidence="2">
    <name type="scientific">hydrothermal vent metagenome</name>
    <dbReference type="NCBI Taxonomy" id="652676"/>
    <lineage>
        <taxon>unclassified sequences</taxon>
        <taxon>metagenomes</taxon>
        <taxon>ecological metagenomes</taxon>
    </lineage>
</organism>
<keyword evidence="1" id="KW-0812">Transmembrane</keyword>
<gene>
    <name evidence="2" type="ORF">MNB_SV-13-1176</name>
</gene>
<evidence type="ECO:0000313" key="2">
    <source>
        <dbReference type="EMBL" id="SFV71023.1"/>
    </source>
</evidence>
<reference evidence="2" key="1">
    <citation type="submission" date="2016-10" db="EMBL/GenBank/DDBJ databases">
        <authorList>
            <person name="de Groot N.N."/>
        </authorList>
    </citation>
    <scope>NUCLEOTIDE SEQUENCE</scope>
</reference>
<proteinExistence type="predicted"/>
<keyword evidence="1" id="KW-0472">Membrane</keyword>
<dbReference type="AlphaFoldDB" id="A0A1W1CZ59"/>
<accession>A0A1W1CZ59</accession>
<name>A0A1W1CZ59_9ZZZZ</name>
<evidence type="ECO:0000256" key="1">
    <source>
        <dbReference type="SAM" id="Phobius"/>
    </source>
</evidence>
<dbReference type="EMBL" id="FPHM01000191">
    <property type="protein sequence ID" value="SFV71023.1"/>
    <property type="molecule type" value="Genomic_DNA"/>
</dbReference>
<keyword evidence="1" id="KW-1133">Transmembrane helix</keyword>
<sequence>MPFGDILYIIAMFLFAYITFGIIKNYYKSKFDEEGHRMDMYDKEDKT</sequence>
<feature type="transmembrane region" description="Helical" evidence="1">
    <location>
        <begin position="6"/>
        <end position="27"/>
    </location>
</feature>
<protein>
    <submittedName>
        <fullName evidence="2">Uncharacterized protein</fullName>
    </submittedName>
</protein>